<evidence type="ECO:0000256" key="1">
    <source>
        <dbReference type="SAM" id="MobiDB-lite"/>
    </source>
</evidence>
<accession>A0A1G9QA56</accession>
<dbReference type="Pfam" id="PF14129">
    <property type="entry name" value="DUF4296"/>
    <property type="match status" value="1"/>
</dbReference>
<organism evidence="4 5">
    <name type="scientific">Siphonobacter aquaeclarae</name>
    <dbReference type="NCBI Taxonomy" id="563176"/>
    <lineage>
        <taxon>Bacteria</taxon>
        <taxon>Pseudomonadati</taxon>
        <taxon>Bacteroidota</taxon>
        <taxon>Cytophagia</taxon>
        <taxon>Cytophagales</taxon>
        <taxon>Cytophagaceae</taxon>
        <taxon>Siphonobacter</taxon>
    </lineage>
</organism>
<dbReference type="RefSeq" id="WP_093202483.1">
    <property type="nucleotide sequence ID" value="NZ_FNGS01000004.1"/>
</dbReference>
<gene>
    <name evidence="4" type="ORF">SAMN04488090_2531</name>
</gene>
<dbReference type="PROSITE" id="PS51257">
    <property type="entry name" value="PROKAR_LIPOPROTEIN"/>
    <property type="match status" value="1"/>
</dbReference>
<evidence type="ECO:0000313" key="5">
    <source>
        <dbReference type="Proteomes" id="UP000198901"/>
    </source>
</evidence>
<proteinExistence type="predicted"/>
<feature type="domain" description="DUF4296" evidence="3">
    <location>
        <begin position="23"/>
        <end position="108"/>
    </location>
</feature>
<feature type="chain" id="PRO_5011701672" description="DUF4296 domain-containing protein" evidence="2">
    <location>
        <begin position="18"/>
        <end position="127"/>
    </location>
</feature>
<feature type="signal peptide" evidence="2">
    <location>
        <begin position="1"/>
        <end position="17"/>
    </location>
</feature>
<reference evidence="4 5" key="1">
    <citation type="submission" date="2016-10" db="EMBL/GenBank/DDBJ databases">
        <authorList>
            <person name="de Groot N.N."/>
        </authorList>
    </citation>
    <scope>NUCLEOTIDE SEQUENCE [LARGE SCALE GENOMIC DNA]</scope>
    <source>
        <strain evidence="4 5">DSM 21668</strain>
    </source>
</reference>
<feature type="compositionally biased region" description="Polar residues" evidence="1">
    <location>
        <begin position="116"/>
        <end position="127"/>
    </location>
</feature>
<dbReference type="STRING" id="563176.SAMN04488090_2531"/>
<evidence type="ECO:0000256" key="2">
    <source>
        <dbReference type="SAM" id="SignalP"/>
    </source>
</evidence>
<name>A0A1G9QA56_9BACT</name>
<keyword evidence="2" id="KW-0732">Signal</keyword>
<dbReference type="InterPro" id="IPR025381">
    <property type="entry name" value="DUF4296"/>
</dbReference>
<evidence type="ECO:0000259" key="3">
    <source>
        <dbReference type="Pfam" id="PF14129"/>
    </source>
</evidence>
<evidence type="ECO:0000313" key="4">
    <source>
        <dbReference type="EMBL" id="SDM07790.1"/>
    </source>
</evidence>
<protein>
    <recommendedName>
        <fullName evidence="3">DUF4296 domain-containing protein</fullName>
    </recommendedName>
</protein>
<dbReference type="AlphaFoldDB" id="A0A1G9QA56"/>
<dbReference type="OrthoDB" id="981921at2"/>
<feature type="region of interest" description="Disordered" evidence="1">
    <location>
        <begin position="107"/>
        <end position="127"/>
    </location>
</feature>
<sequence length="127" mass="14394">MKTRLLLLLLVFGSACSNGPAPPDNLISRENMVQILTDVHLAEQRVSGLRMNTQDSSLIVFESFENKILKKYGADTGAYRVSYTYYMAHPDQFKEIYQGVIDTLTARDERARKQQHTGPDSTSRKPQ</sequence>
<dbReference type="Proteomes" id="UP000198901">
    <property type="component" value="Unassembled WGS sequence"/>
</dbReference>
<dbReference type="EMBL" id="FNGS01000004">
    <property type="protein sequence ID" value="SDM07790.1"/>
    <property type="molecule type" value="Genomic_DNA"/>
</dbReference>
<keyword evidence="5" id="KW-1185">Reference proteome</keyword>